<accession>A0AAX3QCL0</accession>
<dbReference type="Gene3D" id="3.40.50.360">
    <property type="match status" value="1"/>
</dbReference>
<dbReference type="Proteomes" id="UP001221092">
    <property type="component" value="Chromosome"/>
</dbReference>
<dbReference type="RefSeq" id="WP_000497605.1">
    <property type="nucleotide sequence ID" value="NZ_CP119629.1"/>
</dbReference>
<evidence type="ECO:0000256" key="2">
    <source>
        <dbReference type="ARBA" id="ARBA00022643"/>
    </source>
</evidence>
<organism evidence="4 5">
    <name type="scientific">Bacillus paranthracis</name>
    <dbReference type="NCBI Taxonomy" id="2026186"/>
    <lineage>
        <taxon>Bacteria</taxon>
        <taxon>Bacillati</taxon>
        <taxon>Bacillota</taxon>
        <taxon>Bacilli</taxon>
        <taxon>Bacillales</taxon>
        <taxon>Bacillaceae</taxon>
        <taxon>Bacillus</taxon>
        <taxon>Bacillus cereus group</taxon>
    </lineage>
</organism>
<keyword evidence="1" id="KW-0285">Flavoprotein</keyword>
<keyword evidence="2" id="KW-0288">FMN</keyword>
<evidence type="ECO:0000313" key="4">
    <source>
        <dbReference type="EMBL" id="WES06663.1"/>
    </source>
</evidence>
<evidence type="ECO:0000259" key="3">
    <source>
        <dbReference type="Pfam" id="PF03358"/>
    </source>
</evidence>
<dbReference type="Pfam" id="PF03358">
    <property type="entry name" value="FMN_red"/>
    <property type="match status" value="1"/>
</dbReference>
<proteinExistence type="predicted"/>
<dbReference type="PANTHER" id="PTHR43278">
    <property type="entry name" value="NAD(P)H-DEPENDENT FMN-CONTAINING OXIDOREDUCTASE YWQN-RELATED"/>
    <property type="match status" value="1"/>
</dbReference>
<name>A0AAX3QCL0_9BACI</name>
<sequence>MFVIHGSSRQNGNTEALTHMMIDGIETEQIYLRDHTVYPITDQRHDTEGFQPVDDDYEQLTKRMLEHDTIIFATPLYWYGMSGHMKNFVDRWSQSLRDTSLHFKEKMKGKKMYVVIVGGDNPKLKALPLISQFQYIFDFVGSSFEGYIIGDANGLDEIQNDAEAIAKAQVYNNEFKNHKLICMRIQ</sequence>
<dbReference type="InterPro" id="IPR005025">
    <property type="entry name" value="FMN_Rdtase-like_dom"/>
</dbReference>
<gene>
    <name evidence="4" type="ORF">P3K65_25685</name>
</gene>
<feature type="domain" description="NADPH-dependent FMN reductase-like" evidence="3">
    <location>
        <begin position="2"/>
        <end position="120"/>
    </location>
</feature>
<evidence type="ECO:0000256" key="1">
    <source>
        <dbReference type="ARBA" id="ARBA00022630"/>
    </source>
</evidence>
<evidence type="ECO:0000313" key="5">
    <source>
        <dbReference type="Proteomes" id="UP001221092"/>
    </source>
</evidence>
<dbReference type="InterPro" id="IPR029039">
    <property type="entry name" value="Flavoprotein-like_sf"/>
</dbReference>
<protein>
    <submittedName>
        <fullName evidence="4">Flavodoxin family protein</fullName>
    </submittedName>
</protein>
<reference evidence="4" key="1">
    <citation type="submission" date="2023-03" db="EMBL/GenBank/DDBJ databases">
        <authorList>
            <person name="Liu Z."/>
        </authorList>
    </citation>
    <scope>NUCLEOTIDE SEQUENCE</scope>
    <source>
        <strain evidence="4">Bc006</strain>
    </source>
</reference>
<dbReference type="InterPro" id="IPR051796">
    <property type="entry name" value="ISF_SsuE-like"/>
</dbReference>
<dbReference type="AlphaFoldDB" id="A0AAX3QCL0"/>
<dbReference type="SUPFAM" id="SSF52218">
    <property type="entry name" value="Flavoproteins"/>
    <property type="match status" value="1"/>
</dbReference>
<dbReference type="PANTHER" id="PTHR43278:SF4">
    <property type="entry name" value="NAD(P)H-DEPENDENT FMN-CONTAINING OXIDOREDUCTASE YWQN-RELATED"/>
    <property type="match status" value="1"/>
</dbReference>
<dbReference type="EMBL" id="CP119629">
    <property type="protein sequence ID" value="WES06663.1"/>
    <property type="molecule type" value="Genomic_DNA"/>
</dbReference>
<dbReference type="GO" id="GO:0016491">
    <property type="term" value="F:oxidoreductase activity"/>
    <property type="evidence" value="ECO:0007669"/>
    <property type="project" value="InterPro"/>
</dbReference>